<evidence type="ECO:0000256" key="1">
    <source>
        <dbReference type="SAM" id="MobiDB-lite"/>
    </source>
</evidence>
<dbReference type="AlphaFoldDB" id="A0A2X0MQ53"/>
<keyword evidence="3" id="KW-1185">Reference proteome</keyword>
<evidence type="ECO:0000313" key="3">
    <source>
        <dbReference type="Proteomes" id="UP000249464"/>
    </source>
</evidence>
<sequence>MSTALPVLPDTLKLSWSIPFETIIDKGEKKRRRKSTVDANPNLNNRRGLVRRAHTFVWCLFWQDGFFTHIEVAWATNSWVKRGIVAVRAKYRALVEIARIGAEVRQALAWLEDEKDLVILDRFALALSSLDHRMDDLRKREFAWSSQDHLYDVWRKTRDTHDALEPMPPALVEFRNLHHRQNSIRVTTFANMRSGVRLHAQRRALRVQGPLGLRDPTQSPSPPSPGDIQQAQIIQAQLDGVQCAEEAKEVEALTTLLLQQNDDLDGYAESSSGENYDDAVARQENGYCSDLSVEDESLGL</sequence>
<dbReference type="EMBL" id="FQNC01000113">
    <property type="protein sequence ID" value="SGZ31210.1"/>
    <property type="molecule type" value="Genomic_DNA"/>
</dbReference>
<reference evidence="2 3" key="1">
    <citation type="submission" date="2016-11" db="EMBL/GenBank/DDBJ databases">
        <authorList>
            <person name="Jaros S."/>
            <person name="Januszkiewicz K."/>
            <person name="Wedrychowicz H."/>
        </authorList>
    </citation>
    <scope>NUCLEOTIDE SEQUENCE [LARGE SCALE GENOMIC DNA]</scope>
</reference>
<name>A0A2X0MQ53_9BASI</name>
<dbReference type="Proteomes" id="UP000249464">
    <property type="component" value="Unassembled WGS sequence"/>
</dbReference>
<protein>
    <submittedName>
        <fullName evidence="2">BQ5605_C047g12334 protein</fullName>
    </submittedName>
</protein>
<evidence type="ECO:0000313" key="2">
    <source>
        <dbReference type="EMBL" id="SGZ31210.1"/>
    </source>
</evidence>
<accession>A0A2X0MQ53</accession>
<feature type="region of interest" description="Disordered" evidence="1">
    <location>
        <begin position="208"/>
        <end position="228"/>
    </location>
</feature>
<gene>
    <name evidence="2" type="primary">BQ5605_C047g12334</name>
    <name evidence="2" type="ORF">BQ5605_C047G12334</name>
</gene>
<organism evidence="2 3">
    <name type="scientific">Microbotryum silenes-dioicae</name>
    <dbReference type="NCBI Taxonomy" id="796604"/>
    <lineage>
        <taxon>Eukaryota</taxon>
        <taxon>Fungi</taxon>
        <taxon>Dikarya</taxon>
        <taxon>Basidiomycota</taxon>
        <taxon>Pucciniomycotina</taxon>
        <taxon>Microbotryomycetes</taxon>
        <taxon>Microbotryales</taxon>
        <taxon>Microbotryaceae</taxon>
        <taxon>Microbotryum</taxon>
    </lineage>
</organism>
<proteinExistence type="predicted"/>